<reference evidence="2" key="1">
    <citation type="submission" date="2021-02" db="EMBL/GenBank/DDBJ databases">
        <authorList>
            <person name="Nowell W R."/>
        </authorList>
    </citation>
    <scope>NUCLEOTIDE SEQUENCE</scope>
</reference>
<feature type="signal peptide" evidence="1">
    <location>
        <begin position="1"/>
        <end position="21"/>
    </location>
</feature>
<dbReference type="OrthoDB" id="9984374at2759"/>
<dbReference type="SUPFAM" id="SSF50998">
    <property type="entry name" value="Quinoprotein alcohol dehydrogenase-like"/>
    <property type="match status" value="1"/>
</dbReference>
<dbReference type="Proteomes" id="UP000663889">
    <property type="component" value="Unassembled WGS sequence"/>
</dbReference>
<dbReference type="EMBL" id="CAJNOU010000493">
    <property type="protein sequence ID" value="CAF1013538.1"/>
    <property type="molecule type" value="Genomic_DNA"/>
</dbReference>
<accession>A0A814EJW9</accession>
<keyword evidence="1" id="KW-0732">Signal</keyword>
<comment type="caution">
    <text evidence="2">The sequence shown here is derived from an EMBL/GenBank/DDBJ whole genome shotgun (WGS) entry which is preliminary data.</text>
</comment>
<proteinExistence type="predicted"/>
<dbReference type="Proteomes" id="UP000663823">
    <property type="component" value="Unassembled WGS sequence"/>
</dbReference>
<evidence type="ECO:0000313" key="5">
    <source>
        <dbReference type="EMBL" id="CAF3985547.1"/>
    </source>
</evidence>
<evidence type="ECO:0000256" key="1">
    <source>
        <dbReference type="SAM" id="SignalP"/>
    </source>
</evidence>
<gene>
    <name evidence="4" type="ORF">FNK824_LOCUS24165</name>
    <name evidence="5" type="ORF">OTI717_LOCUS28187</name>
    <name evidence="2" type="ORF">RFH988_LOCUS12586</name>
    <name evidence="3" type="ORF">SEV965_LOCUS11425</name>
</gene>
<feature type="chain" id="PRO_5036224280" evidence="1">
    <location>
        <begin position="22"/>
        <end position="324"/>
    </location>
</feature>
<evidence type="ECO:0000313" key="3">
    <source>
        <dbReference type="EMBL" id="CAF1013538.1"/>
    </source>
</evidence>
<dbReference type="InterPro" id="IPR011047">
    <property type="entry name" value="Quinoprotein_ADH-like_sf"/>
</dbReference>
<sequence length="324" mass="37862">MKKSIFSIILYLIIFIYKSKQEEKHIIHALFGDIFKSDLIYYGFIDLDKSEYNIISTLNIDDIGNPRNRKYEILPLTYDPSNDIIFISAINNLNKTILSVINATTGSLLYTFNKIPYEIISLQYDIFNKKLFAHIEINNEYLTQIVEIDTNNGNLKQIFGQIYGVKPTDISTYCPICRKYFLIMFENDHYIYVEVNTSDDGGISWNVSLNFSPFNIIFNYKTFTMYSIYINQTNRNILQIGILNRTSGCISQVIETISNPTHSVLTKFSTFDIENNLYYISNIVTQPFSREIIYINVNTSQTMRISLPNTDYNFYAWFIKQFVQ</sequence>
<evidence type="ECO:0000313" key="4">
    <source>
        <dbReference type="EMBL" id="CAF3967932.1"/>
    </source>
</evidence>
<protein>
    <submittedName>
        <fullName evidence="2">Uncharacterized protein</fullName>
    </submittedName>
</protein>
<dbReference type="EMBL" id="CAJOBE010005304">
    <property type="protein sequence ID" value="CAF3967932.1"/>
    <property type="molecule type" value="Genomic_DNA"/>
</dbReference>
<evidence type="ECO:0000313" key="6">
    <source>
        <dbReference type="Proteomes" id="UP000663882"/>
    </source>
</evidence>
<dbReference type="Proteomes" id="UP000663874">
    <property type="component" value="Unassembled WGS sequence"/>
</dbReference>
<organism evidence="2 6">
    <name type="scientific">Rotaria sordida</name>
    <dbReference type="NCBI Taxonomy" id="392033"/>
    <lineage>
        <taxon>Eukaryota</taxon>
        <taxon>Metazoa</taxon>
        <taxon>Spiralia</taxon>
        <taxon>Gnathifera</taxon>
        <taxon>Rotifera</taxon>
        <taxon>Eurotatoria</taxon>
        <taxon>Bdelloidea</taxon>
        <taxon>Philodinida</taxon>
        <taxon>Philodinidae</taxon>
        <taxon>Rotaria</taxon>
    </lineage>
</organism>
<evidence type="ECO:0000313" key="2">
    <source>
        <dbReference type="EMBL" id="CAF0970149.1"/>
    </source>
</evidence>
<name>A0A814EJW9_9BILA</name>
<dbReference type="EMBL" id="CAJNOO010000528">
    <property type="protein sequence ID" value="CAF0970149.1"/>
    <property type="molecule type" value="Genomic_DNA"/>
</dbReference>
<dbReference type="AlphaFoldDB" id="A0A814EJW9"/>
<dbReference type="EMBL" id="CAJOAX010006589">
    <property type="protein sequence ID" value="CAF3985547.1"/>
    <property type="molecule type" value="Genomic_DNA"/>
</dbReference>
<dbReference type="Proteomes" id="UP000663882">
    <property type="component" value="Unassembled WGS sequence"/>
</dbReference>